<evidence type="ECO:0000313" key="2">
    <source>
        <dbReference type="Proteomes" id="UP000815325"/>
    </source>
</evidence>
<evidence type="ECO:0000313" key="1">
    <source>
        <dbReference type="EMBL" id="KAF5835553.1"/>
    </source>
</evidence>
<proteinExistence type="predicted"/>
<gene>
    <name evidence="1" type="ORF">DUNSADRAFT_7252</name>
</gene>
<accession>A0ABQ7GLS2</accession>
<dbReference type="PANTHER" id="PTHR45005">
    <property type="match status" value="1"/>
</dbReference>
<comment type="caution">
    <text evidence="1">The sequence shown here is derived from an EMBL/GenBank/DDBJ whole genome shotgun (WGS) entry which is preliminary data.</text>
</comment>
<protein>
    <recommendedName>
        <fullName evidence="3">PH domain-containing protein</fullName>
    </recommendedName>
</protein>
<dbReference type="SUPFAM" id="SSF48452">
    <property type="entry name" value="TPR-like"/>
    <property type="match status" value="1"/>
</dbReference>
<dbReference type="Proteomes" id="UP000815325">
    <property type="component" value="Unassembled WGS sequence"/>
</dbReference>
<keyword evidence="2" id="KW-1185">Reference proteome</keyword>
<evidence type="ECO:0008006" key="3">
    <source>
        <dbReference type="Google" id="ProtNLM"/>
    </source>
</evidence>
<sequence>MKCLIKCRACLVAATRCYAEATDAQPDNPQVLNNWGLVLQELSEDMKYGGERDVLLRQAIAKFRQAVRVRPDYDSGCYNLGRSCYTYACTLQGELAGASASRNMTAPSSPMSLTEAEEATRSWQAREAEASSMFTHSAQYICLAFVLQQQKAVYRQSLNVVKQLLPLPFLRAGFLSAPIPGTQGTPDEVWRRDWFVLDHASLRSATSSEGSLSGHLVTPQLRPSPADSSHQALVLPIPQLVHATRVDDPSLPEGAALWICCEGDTQGSFLVADDEDAADAWADAVILLAHIARTRSPHALAAAMAASTVAQQY</sequence>
<dbReference type="InterPro" id="IPR053277">
    <property type="entry name" value="Endomembrane_traffic_mod"/>
</dbReference>
<dbReference type="PANTHER" id="PTHR45005:SF2">
    <property type="entry name" value="PROTEIN HLB1"/>
    <property type="match status" value="1"/>
</dbReference>
<dbReference type="Gene3D" id="1.25.40.10">
    <property type="entry name" value="Tetratricopeptide repeat domain"/>
    <property type="match status" value="1"/>
</dbReference>
<reference evidence="1" key="1">
    <citation type="submission" date="2017-08" db="EMBL/GenBank/DDBJ databases">
        <authorList>
            <person name="Polle J.E."/>
            <person name="Barry K."/>
            <person name="Cushman J."/>
            <person name="Schmutz J."/>
            <person name="Tran D."/>
            <person name="Hathwaick L.T."/>
            <person name="Yim W.C."/>
            <person name="Jenkins J."/>
            <person name="Mckie-Krisberg Z.M."/>
            <person name="Prochnik S."/>
            <person name="Lindquist E."/>
            <person name="Dockter R.B."/>
            <person name="Adam C."/>
            <person name="Molina H."/>
            <person name="Bunkerborg J."/>
            <person name="Jin E."/>
            <person name="Buchheim M."/>
            <person name="Magnuson J."/>
        </authorList>
    </citation>
    <scope>NUCLEOTIDE SEQUENCE</scope>
    <source>
        <strain evidence="1">CCAP 19/18</strain>
    </source>
</reference>
<name>A0ABQ7GLS2_DUNSA</name>
<organism evidence="1 2">
    <name type="scientific">Dunaliella salina</name>
    <name type="common">Green alga</name>
    <name type="synonym">Protococcus salinus</name>
    <dbReference type="NCBI Taxonomy" id="3046"/>
    <lineage>
        <taxon>Eukaryota</taxon>
        <taxon>Viridiplantae</taxon>
        <taxon>Chlorophyta</taxon>
        <taxon>core chlorophytes</taxon>
        <taxon>Chlorophyceae</taxon>
        <taxon>CS clade</taxon>
        <taxon>Chlamydomonadales</taxon>
        <taxon>Dunaliellaceae</taxon>
        <taxon>Dunaliella</taxon>
    </lineage>
</organism>
<dbReference type="EMBL" id="MU069700">
    <property type="protein sequence ID" value="KAF5835553.1"/>
    <property type="molecule type" value="Genomic_DNA"/>
</dbReference>
<dbReference type="InterPro" id="IPR011990">
    <property type="entry name" value="TPR-like_helical_dom_sf"/>
</dbReference>